<dbReference type="Proteomes" id="UP000633205">
    <property type="component" value="Unassembled WGS sequence"/>
</dbReference>
<dbReference type="Gene3D" id="2.30.30.100">
    <property type="match status" value="1"/>
</dbReference>
<dbReference type="PANTHER" id="PTHR12835:SF5">
    <property type="entry name" value="BIOTIN--PROTEIN LIGASE"/>
    <property type="match status" value="1"/>
</dbReference>
<accession>A0A917DG12</accession>
<dbReference type="AlphaFoldDB" id="A0A917DG12"/>
<dbReference type="SUPFAM" id="SSF55681">
    <property type="entry name" value="Class II aaRS and biotin synthetases"/>
    <property type="match status" value="1"/>
</dbReference>
<dbReference type="EC" id="6.3.4.15" evidence="3"/>
<sequence>MWSLAEAVSPRLIDAEHIGSTNADLLARIRQGEAWPHLGVLLTRDQRGGRGRLDRRWVAPAGTALAVSVVLRIDAVPAERRGWVPLIAGVAMAEAVSSQIPGAMVKWPNDVLVGERKICGILAEVATEGTVVVGSGVNTRMTAEELPTDTATSFASEGVNVDEDRLLADYLRRLSELTALVERGSVRALVREACVTVGRRVTAHLPDGTHLTGRAIDLDEYGRLVIDGASRHAVSAGDVVHLRPAPTDH</sequence>
<evidence type="ECO:0000256" key="3">
    <source>
        <dbReference type="ARBA" id="ARBA00024227"/>
    </source>
</evidence>
<dbReference type="RefSeq" id="WP_188711614.1">
    <property type="nucleotide sequence ID" value="NZ_BMHO01000001.1"/>
</dbReference>
<feature type="domain" description="BPL/LPL catalytic" evidence="4">
    <location>
        <begin position="1"/>
        <end position="182"/>
    </location>
</feature>
<evidence type="ECO:0000313" key="6">
    <source>
        <dbReference type="Proteomes" id="UP000633205"/>
    </source>
</evidence>
<dbReference type="InterPro" id="IPR004408">
    <property type="entry name" value="Biotin_CoA_COase_ligase"/>
</dbReference>
<dbReference type="Pfam" id="PF02237">
    <property type="entry name" value="BPL_C"/>
    <property type="match status" value="1"/>
</dbReference>
<dbReference type="GO" id="GO:0005737">
    <property type="term" value="C:cytoplasm"/>
    <property type="evidence" value="ECO:0007669"/>
    <property type="project" value="TreeGrafter"/>
</dbReference>
<dbReference type="GO" id="GO:0004077">
    <property type="term" value="F:biotin--[biotin carboxyl-carrier protein] ligase activity"/>
    <property type="evidence" value="ECO:0007669"/>
    <property type="project" value="UniProtKB-EC"/>
</dbReference>
<evidence type="ECO:0000256" key="1">
    <source>
        <dbReference type="ARBA" id="ARBA00022598"/>
    </source>
</evidence>
<reference evidence="5" key="2">
    <citation type="submission" date="2020-09" db="EMBL/GenBank/DDBJ databases">
        <authorList>
            <person name="Sun Q."/>
            <person name="Zhou Y."/>
        </authorList>
    </citation>
    <scope>NUCLEOTIDE SEQUENCE</scope>
    <source>
        <strain evidence="5">CGMCC 1.15152</strain>
    </source>
</reference>
<gene>
    <name evidence="5" type="ORF">GCM10010915_14520</name>
</gene>
<dbReference type="PANTHER" id="PTHR12835">
    <property type="entry name" value="BIOTIN PROTEIN LIGASE"/>
    <property type="match status" value="1"/>
</dbReference>
<evidence type="ECO:0000259" key="4">
    <source>
        <dbReference type="PROSITE" id="PS51733"/>
    </source>
</evidence>
<keyword evidence="1 5" id="KW-0436">Ligase</keyword>
<evidence type="ECO:0000256" key="2">
    <source>
        <dbReference type="ARBA" id="ARBA00023267"/>
    </source>
</evidence>
<protein>
    <recommendedName>
        <fullName evidence="3">biotin--[biotin carboxyl-carrier protein] ligase</fullName>
        <ecNumber evidence="3">6.3.4.15</ecNumber>
    </recommendedName>
</protein>
<dbReference type="Gene3D" id="3.30.930.10">
    <property type="entry name" value="Bira Bifunctional Protein, Domain 2"/>
    <property type="match status" value="1"/>
</dbReference>
<dbReference type="PROSITE" id="PS51733">
    <property type="entry name" value="BPL_LPL_CATALYTIC"/>
    <property type="match status" value="1"/>
</dbReference>
<dbReference type="InterPro" id="IPR003142">
    <property type="entry name" value="BPL_C"/>
</dbReference>
<proteinExistence type="predicted"/>
<reference evidence="5" key="1">
    <citation type="journal article" date="2014" name="Int. J. Syst. Evol. Microbiol.">
        <title>Complete genome sequence of Corynebacterium casei LMG S-19264T (=DSM 44701T), isolated from a smear-ripened cheese.</title>
        <authorList>
            <consortium name="US DOE Joint Genome Institute (JGI-PGF)"/>
            <person name="Walter F."/>
            <person name="Albersmeier A."/>
            <person name="Kalinowski J."/>
            <person name="Ruckert C."/>
        </authorList>
    </citation>
    <scope>NUCLEOTIDE SEQUENCE</scope>
    <source>
        <strain evidence="5">CGMCC 1.15152</strain>
    </source>
</reference>
<keyword evidence="2" id="KW-0092">Biotin</keyword>
<organism evidence="5 6">
    <name type="scientific">Microbacterium faecale</name>
    <dbReference type="NCBI Taxonomy" id="1804630"/>
    <lineage>
        <taxon>Bacteria</taxon>
        <taxon>Bacillati</taxon>
        <taxon>Actinomycetota</taxon>
        <taxon>Actinomycetes</taxon>
        <taxon>Micrococcales</taxon>
        <taxon>Microbacteriaceae</taxon>
        <taxon>Microbacterium</taxon>
    </lineage>
</organism>
<dbReference type="InterPro" id="IPR045864">
    <property type="entry name" value="aa-tRNA-synth_II/BPL/LPL"/>
</dbReference>
<evidence type="ECO:0000313" key="5">
    <source>
        <dbReference type="EMBL" id="GGD35159.1"/>
    </source>
</evidence>
<dbReference type="EMBL" id="BMHO01000001">
    <property type="protein sequence ID" value="GGD35159.1"/>
    <property type="molecule type" value="Genomic_DNA"/>
</dbReference>
<dbReference type="NCBIfam" id="TIGR00121">
    <property type="entry name" value="birA_ligase"/>
    <property type="match status" value="1"/>
</dbReference>
<comment type="caution">
    <text evidence="5">The sequence shown here is derived from an EMBL/GenBank/DDBJ whole genome shotgun (WGS) entry which is preliminary data.</text>
</comment>
<keyword evidence="6" id="KW-1185">Reference proteome</keyword>
<name>A0A917DG12_9MICO</name>
<dbReference type="InterPro" id="IPR004143">
    <property type="entry name" value="BPL_LPL_catalytic"/>
</dbReference>
<dbReference type="Pfam" id="PF03099">
    <property type="entry name" value="BPL_LplA_LipB"/>
    <property type="match status" value="1"/>
</dbReference>